<gene>
    <name evidence="1" type="ORF">Lche_1656</name>
</gene>
<accession>A0A0W0S990</accession>
<sequence>MKKGILLLNASLVYSEGKVPYHARQWKPFIQSLFSQLALIKPSIQLILLGKIAETAAQSKLPIGLSAEHPYNVSFITNQSVIDFFKPLDLLQYESY</sequence>
<evidence type="ECO:0000313" key="1">
    <source>
        <dbReference type="EMBL" id="KTC79636.1"/>
    </source>
</evidence>
<evidence type="ECO:0000313" key="2">
    <source>
        <dbReference type="Proteomes" id="UP000054921"/>
    </source>
</evidence>
<dbReference type="SUPFAM" id="SSF52141">
    <property type="entry name" value="Uracil-DNA glycosylase-like"/>
    <property type="match status" value="1"/>
</dbReference>
<organism evidence="1 2">
    <name type="scientific">Legionella cherrii</name>
    <dbReference type="NCBI Taxonomy" id="28084"/>
    <lineage>
        <taxon>Bacteria</taxon>
        <taxon>Pseudomonadati</taxon>
        <taxon>Pseudomonadota</taxon>
        <taxon>Gammaproteobacteria</taxon>
        <taxon>Legionellales</taxon>
        <taxon>Legionellaceae</taxon>
        <taxon>Legionella</taxon>
    </lineage>
</organism>
<dbReference type="STRING" id="28084.Lche_1656"/>
<dbReference type="PATRIC" id="fig|28084.5.peg.1797"/>
<comment type="caution">
    <text evidence="1">The sequence shown here is derived from an EMBL/GenBank/DDBJ whole genome shotgun (WGS) entry which is preliminary data.</text>
</comment>
<name>A0A0W0S990_9GAMM</name>
<dbReference type="Proteomes" id="UP000054921">
    <property type="component" value="Unassembled WGS sequence"/>
</dbReference>
<reference evidence="1 2" key="1">
    <citation type="submission" date="2015-11" db="EMBL/GenBank/DDBJ databases">
        <title>Genomic analysis of 38 Legionella species identifies large and diverse effector repertoires.</title>
        <authorList>
            <person name="Burstein D."/>
            <person name="Amaro F."/>
            <person name="Zusman T."/>
            <person name="Lifshitz Z."/>
            <person name="Cohen O."/>
            <person name="Gilbert J.A."/>
            <person name="Pupko T."/>
            <person name="Shuman H.A."/>
            <person name="Segal G."/>
        </authorList>
    </citation>
    <scope>NUCLEOTIDE SEQUENCE [LARGE SCALE GENOMIC DNA]</scope>
    <source>
        <strain evidence="1 2">ORW</strain>
    </source>
</reference>
<dbReference type="AlphaFoldDB" id="A0A0W0S990"/>
<proteinExistence type="predicted"/>
<protein>
    <submittedName>
        <fullName evidence="1">Uracil-DNA glycosylase</fullName>
    </submittedName>
</protein>
<dbReference type="InterPro" id="IPR036895">
    <property type="entry name" value="Uracil-DNA_glycosylase-like_sf"/>
</dbReference>
<dbReference type="EMBL" id="LNXW01000013">
    <property type="protein sequence ID" value="KTC79636.1"/>
    <property type="molecule type" value="Genomic_DNA"/>
</dbReference>
<dbReference type="Gene3D" id="3.40.470.10">
    <property type="entry name" value="Uracil-DNA glycosylase-like domain"/>
    <property type="match status" value="1"/>
</dbReference>